<sequence length="95" mass="11084">MYSVHAMLTLSRAKLQQNMQLTTDIKKLVFSTVHQTHIQKDFMIHLQQLARTTALQLRMLNQLLIFRQVQSSQISGLHLYRAVFSSYLHLSTTIQ</sequence>
<name>A0A644ZJG8_9ZZZZ</name>
<proteinExistence type="predicted"/>
<organism evidence="1">
    <name type="scientific">bioreactor metagenome</name>
    <dbReference type="NCBI Taxonomy" id="1076179"/>
    <lineage>
        <taxon>unclassified sequences</taxon>
        <taxon>metagenomes</taxon>
        <taxon>ecological metagenomes</taxon>
    </lineage>
</organism>
<gene>
    <name evidence="1" type="ORF">SDC9_87684</name>
</gene>
<protein>
    <submittedName>
        <fullName evidence="1">Uncharacterized protein</fullName>
    </submittedName>
</protein>
<dbReference type="EMBL" id="VSSQ01009220">
    <property type="protein sequence ID" value="MPM41035.1"/>
    <property type="molecule type" value="Genomic_DNA"/>
</dbReference>
<evidence type="ECO:0000313" key="1">
    <source>
        <dbReference type="EMBL" id="MPM41035.1"/>
    </source>
</evidence>
<accession>A0A644ZJG8</accession>
<dbReference type="AlphaFoldDB" id="A0A644ZJG8"/>
<comment type="caution">
    <text evidence="1">The sequence shown here is derived from an EMBL/GenBank/DDBJ whole genome shotgun (WGS) entry which is preliminary data.</text>
</comment>
<reference evidence="1" key="1">
    <citation type="submission" date="2019-08" db="EMBL/GenBank/DDBJ databases">
        <authorList>
            <person name="Kucharzyk K."/>
            <person name="Murdoch R.W."/>
            <person name="Higgins S."/>
            <person name="Loffler F."/>
        </authorList>
    </citation>
    <scope>NUCLEOTIDE SEQUENCE</scope>
</reference>